<proteinExistence type="predicted"/>
<gene>
    <name evidence="1" type="ORF">H5410_050435</name>
</gene>
<name>A0A9J5WXV3_SOLCO</name>
<evidence type="ECO:0000313" key="1">
    <source>
        <dbReference type="EMBL" id="KAG5579808.1"/>
    </source>
</evidence>
<protein>
    <submittedName>
        <fullName evidence="1">Uncharacterized protein</fullName>
    </submittedName>
</protein>
<sequence length="66" mass="7321">MEGTVVEIVGEEMKEEGAELDIKNPQEVEVYMDFSSTEGTVGQNTKEEGAEVDMYFSSAKGTVQRR</sequence>
<reference evidence="1 2" key="1">
    <citation type="submission" date="2020-09" db="EMBL/GenBank/DDBJ databases">
        <title>De no assembly of potato wild relative species, Solanum commersonii.</title>
        <authorList>
            <person name="Cho K."/>
        </authorList>
    </citation>
    <scope>NUCLEOTIDE SEQUENCE [LARGE SCALE GENOMIC DNA]</scope>
    <source>
        <strain evidence="1">LZ3.2</strain>
        <tissue evidence="1">Leaf</tissue>
    </source>
</reference>
<dbReference type="Proteomes" id="UP000824120">
    <property type="component" value="Chromosome 10"/>
</dbReference>
<keyword evidence="2" id="KW-1185">Reference proteome</keyword>
<evidence type="ECO:0000313" key="2">
    <source>
        <dbReference type="Proteomes" id="UP000824120"/>
    </source>
</evidence>
<comment type="caution">
    <text evidence="1">The sequence shown here is derived from an EMBL/GenBank/DDBJ whole genome shotgun (WGS) entry which is preliminary data.</text>
</comment>
<organism evidence="1 2">
    <name type="scientific">Solanum commersonii</name>
    <name type="common">Commerson's wild potato</name>
    <name type="synonym">Commerson's nightshade</name>
    <dbReference type="NCBI Taxonomy" id="4109"/>
    <lineage>
        <taxon>Eukaryota</taxon>
        <taxon>Viridiplantae</taxon>
        <taxon>Streptophyta</taxon>
        <taxon>Embryophyta</taxon>
        <taxon>Tracheophyta</taxon>
        <taxon>Spermatophyta</taxon>
        <taxon>Magnoliopsida</taxon>
        <taxon>eudicotyledons</taxon>
        <taxon>Gunneridae</taxon>
        <taxon>Pentapetalae</taxon>
        <taxon>asterids</taxon>
        <taxon>lamiids</taxon>
        <taxon>Solanales</taxon>
        <taxon>Solanaceae</taxon>
        <taxon>Solanoideae</taxon>
        <taxon>Solaneae</taxon>
        <taxon>Solanum</taxon>
    </lineage>
</organism>
<accession>A0A9J5WXV3</accession>
<dbReference type="EMBL" id="JACXVP010000010">
    <property type="protein sequence ID" value="KAG5579808.1"/>
    <property type="molecule type" value="Genomic_DNA"/>
</dbReference>
<dbReference type="AlphaFoldDB" id="A0A9J5WXV3"/>